<dbReference type="InterPro" id="IPR000644">
    <property type="entry name" value="CBS_dom"/>
</dbReference>
<feature type="transmembrane region" description="Helical" evidence="11">
    <location>
        <begin position="366"/>
        <end position="390"/>
    </location>
</feature>
<dbReference type="PROSITE" id="PS51371">
    <property type="entry name" value="CBS"/>
    <property type="match status" value="1"/>
</dbReference>
<keyword evidence="9" id="KW-0407">Ion channel</keyword>
<dbReference type="InterPro" id="IPR050368">
    <property type="entry name" value="ClC-type_chloride_channel"/>
</dbReference>
<evidence type="ECO:0000256" key="4">
    <source>
        <dbReference type="ARBA" id="ARBA00022989"/>
    </source>
</evidence>
<name>A0A378JJ78_9GAMM</name>
<dbReference type="Gene3D" id="3.10.580.10">
    <property type="entry name" value="CBS-domain"/>
    <property type="match status" value="1"/>
</dbReference>
<dbReference type="GO" id="GO:0005254">
    <property type="term" value="F:chloride channel activity"/>
    <property type="evidence" value="ECO:0007669"/>
    <property type="project" value="UniProtKB-KW"/>
</dbReference>
<feature type="transmembrane region" description="Helical" evidence="11">
    <location>
        <begin position="68"/>
        <end position="86"/>
    </location>
</feature>
<feature type="transmembrane region" description="Helical" evidence="11">
    <location>
        <begin position="21"/>
        <end position="48"/>
    </location>
</feature>
<dbReference type="Pfam" id="PF00654">
    <property type="entry name" value="Voltage_CLC"/>
    <property type="match status" value="1"/>
</dbReference>
<keyword evidence="8" id="KW-0868">Chloride</keyword>
<keyword evidence="2" id="KW-0813">Transport</keyword>
<feature type="transmembrane region" description="Helical" evidence="11">
    <location>
        <begin position="229"/>
        <end position="253"/>
    </location>
</feature>
<dbReference type="PANTHER" id="PTHR43427:SF6">
    <property type="entry name" value="CHLORIDE CHANNEL PROTEIN CLC-E"/>
    <property type="match status" value="1"/>
</dbReference>
<dbReference type="Pfam" id="PF00571">
    <property type="entry name" value="CBS"/>
    <property type="match status" value="1"/>
</dbReference>
<dbReference type="SMART" id="SM00116">
    <property type="entry name" value="CBS"/>
    <property type="match status" value="2"/>
</dbReference>
<organism evidence="13 14">
    <name type="scientific">Legionella busanensis</name>
    <dbReference type="NCBI Taxonomy" id="190655"/>
    <lineage>
        <taxon>Bacteria</taxon>
        <taxon>Pseudomonadati</taxon>
        <taxon>Pseudomonadota</taxon>
        <taxon>Gammaproteobacteria</taxon>
        <taxon>Legionellales</taxon>
        <taxon>Legionellaceae</taxon>
        <taxon>Legionella</taxon>
    </lineage>
</organism>
<protein>
    <submittedName>
        <fullName evidence="13">Chloride channel protein</fullName>
    </submittedName>
</protein>
<dbReference type="OrthoDB" id="9814803at2"/>
<comment type="subcellular location">
    <subcellularLocation>
        <location evidence="1">Membrane</location>
        <topology evidence="1">Multi-pass membrane protein</topology>
    </subcellularLocation>
</comment>
<keyword evidence="6 11" id="KW-0472">Membrane</keyword>
<evidence type="ECO:0000256" key="6">
    <source>
        <dbReference type="ARBA" id="ARBA00023136"/>
    </source>
</evidence>
<sequence length="583" mass="62280">MAISLRNSLTYKLNTYLNLKLFSLAALGGIGVGCVVSLIRTLVGHIQIFLFGVNVNAQSAANVSWERIVTVTTIGGLVLGFFLLLIGRYGRLTPVDPIEANAVEGGKMSFLDSLSFVGLSIVSISIGGSVGFEAAMTQLGAGTLSAIGQRLKLERQELRLLVSCGTGAGIAAIFGAPLAGTFYALELVVGGYATRALMPTLLASALSSFMVYMFLGYEPLFKAHITEHLTLWHFPLAIFIGFMSAIIGIIVMRGTTSFESILKRLHIPAFLKPAIGGFILGLIALIMPQVMGPGHYAINEMLAGSKILSITILMLLAKVAASIVCVGSGFRGGLFSASLLLGAILGCIIHYLIVLPIFGTTIPLDLTVVAGMSGVAASIIGTPSAIILLVLETANLNLGVFSTVVSVIVASLLTRYLFGYSFSTWRFHIRGSDITGPQDIGRLKALTFNDLPLIKLPSTGANTPITEAAAIANRAQVNYLAITDSKGNFLGLTDQQILATEIGKPVSLSLYNLVEKNIPCVYQNESIVNYVDSIKENKIKRLAVIDEHNHFIGLVSEVSILRRYLIEVLAVQEAELEQFNQKL</sequence>
<feature type="transmembrane region" description="Helical" evidence="11">
    <location>
        <begin position="335"/>
        <end position="354"/>
    </location>
</feature>
<feature type="transmembrane region" description="Helical" evidence="11">
    <location>
        <begin position="307"/>
        <end position="329"/>
    </location>
</feature>
<keyword evidence="5" id="KW-0406">Ion transport</keyword>
<evidence type="ECO:0000259" key="12">
    <source>
        <dbReference type="PROSITE" id="PS51371"/>
    </source>
</evidence>
<feature type="transmembrane region" description="Helical" evidence="11">
    <location>
        <begin position="160"/>
        <end position="184"/>
    </location>
</feature>
<dbReference type="SUPFAM" id="SSF54631">
    <property type="entry name" value="CBS-domain pair"/>
    <property type="match status" value="1"/>
</dbReference>
<dbReference type="PROSITE" id="PS51257">
    <property type="entry name" value="PROKAR_LIPOPROTEIN"/>
    <property type="match status" value="1"/>
</dbReference>
<dbReference type="CDD" id="cd00400">
    <property type="entry name" value="Voltage_gated_ClC"/>
    <property type="match status" value="1"/>
</dbReference>
<evidence type="ECO:0000313" key="14">
    <source>
        <dbReference type="Proteomes" id="UP000254794"/>
    </source>
</evidence>
<dbReference type="InterPro" id="IPR046342">
    <property type="entry name" value="CBS_dom_sf"/>
</dbReference>
<dbReference type="AlphaFoldDB" id="A0A378JJ78"/>
<feature type="domain" description="CBS" evidence="12">
    <location>
        <begin position="514"/>
        <end position="571"/>
    </location>
</feature>
<keyword evidence="3 11" id="KW-0812">Transmembrane</keyword>
<dbReference type="RefSeq" id="WP_160116165.1">
    <property type="nucleotide sequence ID" value="NZ_CAAAHP010000001.1"/>
</dbReference>
<proteinExistence type="predicted"/>
<reference evidence="13 14" key="1">
    <citation type="submission" date="2018-06" db="EMBL/GenBank/DDBJ databases">
        <authorList>
            <consortium name="Pathogen Informatics"/>
            <person name="Doyle S."/>
        </authorList>
    </citation>
    <scope>NUCLEOTIDE SEQUENCE [LARGE SCALE GENOMIC DNA]</scope>
    <source>
        <strain evidence="13 14">NCTC13316</strain>
    </source>
</reference>
<keyword evidence="4 11" id="KW-1133">Transmembrane helix</keyword>
<evidence type="ECO:0000256" key="2">
    <source>
        <dbReference type="ARBA" id="ARBA00022448"/>
    </source>
</evidence>
<dbReference type="PRINTS" id="PR00762">
    <property type="entry name" value="CLCHANNEL"/>
</dbReference>
<dbReference type="Gene3D" id="1.10.3080.10">
    <property type="entry name" value="Clc chloride channel"/>
    <property type="match status" value="1"/>
</dbReference>
<evidence type="ECO:0000256" key="1">
    <source>
        <dbReference type="ARBA" id="ARBA00004141"/>
    </source>
</evidence>
<evidence type="ECO:0000256" key="9">
    <source>
        <dbReference type="ARBA" id="ARBA00023303"/>
    </source>
</evidence>
<dbReference type="SUPFAM" id="SSF81340">
    <property type="entry name" value="Clc chloride channel"/>
    <property type="match status" value="1"/>
</dbReference>
<accession>A0A378JJ78</accession>
<evidence type="ECO:0000313" key="13">
    <source>
        <dbReference type="EMBL" id="STX51214.1"/>
    </source>
</evidence>
<evidence type="ECO:0000256" key="5">
    <source>
        <dbReference type="ARBA" id="ARBA00023065"/>
    </source>
</evidence>
<feature type="transmembrane region" description="Helical" evidence="11">
    <location>
        <begin position="196"/>
        <end position="217"/>
    </location>
</feature>
<evidence type="ECO:0000256" key="11">
    <source>
        <dbReference type="SAM" id="Phobius"/>
    </source>
</evidence>
<dbReference type="EMBL" id="UGOD01000001">
    <property type="protein sequence ID" value="STX51214.1"/>
    <property type="molecule type" value="Genomic_DNA"/>
</dbReference>
<keyword evidence="7" id="KW-0869">Chloride channel</keyword>
<keyword evidence="14" id="KW-1185">Reference proteome</keyword>
<feature type="transmembrane region" description="Helical" evidence="11">
    <location>
        <begin position="396"/>
        <end position="418"/>
    </location>
</feature>
<gene>
    <name evidence="13" type="primary">clcB</name>
    <name evidence="13" type="ORF">NCTC13316_01308</name>
</gene>
<evidence type="ECO:0000256" key="8">
    <source>
        <dbReference type="ARBA" id="ARBA00023214"/>
    </source>
</evidence>
<dbReference type="PANTHER" id="PTHR43427">
    <property type="entry name" value="CHLORIDE CHANNEL PROTEIN CLC-E"/>
    <property type="match status" value="1"/>
</dbReference>
<feature type="transmembrane region" description="Helical" evidence="11">
    <location>
        <begin position="265"/>
        <end position="286"/>
    </location>
</feature>
<dbReference type="InterPro" id="IPR014743">
    <property type="entry name" value="Cl-channel_core"/>
</dbReference>
<keyword evidence="10" id="KW-0129">CBS domain</keyword>
<evidence type="ECO:0000256" key="3">
    <source>
        <dbReference type="ARBA" id="ARBA00022692"/>
    </source>
</evidence>
<evidence type="ECO:0000256" key="7">
    <source>
        <dbReference type="ARBA" id="ARBA00023173"/>
    </source>
</evidence>
<evidence type="ECO:0000256" key="10">
    <source>
        <dbReference type="PROSITE-ProRule" id="PRU00703"/>
    </source>
</evidence>
<dbReference type="GO" id="GO:0034707">
    <property type="term" value="C:chloride channel complex"/>
    <property type="evidence" value="ECO:0007669"/>
    <property type="project" value="UniProtKB-KW"/>
</dbReference>
<dbReference type="InterPro" id="IPR001807">
    <property type="entry name" value="ClC"/>
</dbReference>
<dbReference type="Proteomes" id="UP000254794">
    <property type="component" value="Unassembled WGS sequence"/>
</dbReference>
<dbReference type="CDD" id="cd02205">
    <property type="entry name" value="CBS_pair_SF"/>
    <property type="match status" value="1"/>
</dbReference>